<organism evidence="3 4">
    <name type="scientific">Biomphalaria glabrata</name>
    <name type="common">Bloodfluke planorb</name>
    <name type="synonym">Freshwater snail</name>
    <dbReference type="NCBI Taxonomy" id="6526"/>
    <lineage>
        <taxon>Eukaryota</taxon>
        <taxon>Metazoa</taxon>
        <taxon>Spiralia</taxon>
        <taxon>Lophotrochozoa</taxon>
        <taxon>Mollusca</taxon>
        <taxon>Gastropoda</taxon>
        <taxon>Heterobranchia</taxon>
        <taxon>Euthyneura</taxon>
        <taxon>Panpulmonata</taxon>
        <taxon>Hygrophila</taxon>
        <taxon>Lymnaeoidea</taxon>
        <taxon>Planorbidae</taxon>
        <taxon>Biomphalaria</taxon>
    </lineage>
</organism>
<reference evidence="4" key="1">
    <citation type="submission" date="2025-08" db="UniProtKB">
        <authorList>
            <consortium name="RefSeq"/>
        </authorList>
    </citation>
    <scope>IDENTIFICATION</scope>
</reference>
<dbReference type="AlphaFoldDB" id="A0A9W2ZB51"/>
<evidence type="ECO:0000256" key="1">
    <source>
        <dbReference type="SAM" id="SignalP"/>
    </source>
</evidence>
<dbReference type="InterPro" id="IPR001304">
    <property type="entry name" value="C-type_lectin-like"/>
</dbReference>
<dbReference type="CDD" id="cd00037">
    <property type="entry name" value="CLECT"/>
    <property type="match status" value="1"/>
</dbReference>
<evidence type="ECO:0000259" key="2">
    <source>
        <dbReference type="Pfam" id="PF00059"/>
    </source>
</evidence>
<evidence type="ECO:0000313" key="4">
    <source>
        <dbReference type="RefSeq" id="XP_055872203.1"/>
    </source>
</evidence>
<feature type="signal peptide" evidence="1">
    <location>
        <begin position="1"/>
        <end position="19"/>
    </location>
</feature>
<dbReference type="SUPFAM" id="SSF56436">
    <property type="entry name" value="C-type lectin-like"/>
    <property type="match status" value="1"/>
</dbReference>
<feature type="chain" id="PRO_5040731408" evidence="1">
    <location>
        <begin position="20"/>
        <end position="238"/>
    </location>
</feature>
<keyword evidence="3" id="KW-1185">Reference proteome</keyword>
<dbReference type="Proteomes" id="UP001165740">
    <property type="component" value="Chromosome 17"/>
</dbReference>
<protein>
    <submittedName>
        <fullName evidence="4">Uncharacterized protein LOC129923737</fullName>
    </submittedName>
</protein>
<dbReference type="Pfam" id="PF00059">
    <property type="entry name" value="Lectin_C"/>
    <property type="match status" value="1"/>
</dbReference>
<gene>
    <name evidence="4" type="primary">LOC129923737</name>
</gene>
<dbReference type="OMA" id="METYANC"/>
<dbReference type="Gene3D" id="3.10.100.10">
    <property type="entry name" value="Mannose-Binding Protein A, subunit A"/>
    <property type="match status" value="1"/>
</dbReference>
<evidence type="ECO:0000313" key="3">
    <source>
        <dbReference type="Proteomes" id="UP001165740"/>
    </source>
</evidence>
<feature type="domain" description="C-type lectin" evidence="2">
    <location>
        <begin position="132"/>
        <end position="238"/>
    </location>
</feature>
<dbReference type="InterPro" id="IPR016186">
    <property type="entry name" value="C-type_lectin-like/link_sf"/>
</dbReference>
<dbReference type="GeneID" id="129923737"/>
<proteinExistence type="predicted"/>
<dbReference type="OrthoDB" id="10272015at2759"/>
<keyword evidence="1" id="KW-0732">Signal</keyword>
<dbReference type="InterPro" id="IPR016187">
    <property type="entry name" value="CTDL_fold"/>
</dbReference>
<accession>A0A9W2ZB51</accession>
<sequence>MFSASLILIHAFVLKTIEAGTLSQSVFQLSNNAVGSTALGAPWQDRSRVSCIVTCMETYANCNSVRFNPTTGVCTPGSTTSYTAPPASADDGELYLKLENPSTDATCDSGKNISFQKYGSESSCIGLYKTHVSFTDYTQNCAAIGLKTVQVSTADKLKILQNISNGTDFWIGCYSSGDASYFWFDSGQSLTSLEANTIFPAGEMNKTFAGGNCCQYCPHNNTASIVDCSRKAPYSCEM</sequence>
<dbReference type="RefSeq" id="XP_055872203.1">
    <property type="nucleotide sequence ID" value="XM_056016228.1"/>
</dbReference>
<name>A0A9W2ZB51_BIOGL</name>